<keyword evidence="3" id="KW-1185">Reference proteome</keyword>
<dbReference type="Pfam" id="PF04055">
    <property type="entry name" value="Radical_SAM"/>
    <property type="match status" value="1"/>
</dbReference>
<sequence length="215" mass="24158">MTTPFALQNVSLEATRLCNLRCIMCPTHKANADPEINRKYPAYFDIGRYRDIIEQLAELDTPLHIGPQFQGEPLLSKAIYEMVRIAKSKGFSTGFSTNAVLLTEWASAELIEAGLDALCISVDAVTKETFEKIRVGANYDRVVKNINTFLSMRGKTPSVCINGVRMPENKAEIDRLVDVWLPKVESVSISNVWDGEKGVAMKHYTPERFPCQSLW</sequence>
<evidence type="ECO:0000259" key="1">
    <source>
        <dbReference type="PROSITE" id="PS51918"/>
    </source>
</evidence>
<dbReference type="EMBL" id="JABXWD010000718">
    <property type="protein sequence ID" value="MBV6343651.1"/>
    <property type="molecule type" value="Genomic_DNA"/>
</dbReference>
<evidence type="ECO:0000313" key="3">
    <source>
        <dbReference type="Proteomes" id="UP001196980"/>
    </source>
</evidence>
<comment type="caution">
    <text evidence="2">The sequence shown here is derived from an EMBL/GenBank/DDBJ whole genome shotgun (WGS) entry which is preliminary data.</text>
</comment>
<accession>A0ABS6S488</accession>
<name>A0ABS6S488_9BACT</name>
<dbReference type="SFLD" id="SFLDS00029">
    <property type="entry name" value="Radical_SAM"/>
    <property type="match status" value="1"/>
</dbReference>
<reference evidence="2 3" key="1">
    <citation type="journal article" date="2020" name="J Geophys Res Biogeosci">
        <title>Magnetotaxis as an Adaptation to Enable Bacterial Shuttling of Microbial Sulfur and Sulfur Cycling Across Aquatic Oxic#Anoxic Interfaces.</title>
        <authorList>
            <person name="Li J."/>
            <person name="Liu P."/>
            <person name="Wang J."/>
            <person name="Roberts A.P."/>
            <person name="Pan Y."/>
        </authorList>
    </citation>
    <scope>NUCLEOTIDE SEQUENCE [LARGE SCALE GENOMIC DNA]</scope>
    <source>
        <strain evidence="2 3">MYR-1_YQ</strain>
    </source>
</reference>
<dbReference type="SFLD" id="SFLDG01067">
    <property type="entry name" value="SPASM/twitch_domain_containing"/>
    <property type="match status" value="1"/>
</dbReference>
<dbReference type="InterPro" id="IPR050377">
    <property type="entry name" value="Radical_SAM_PqqE_MftC-like"/>
</dbReference>
<feature type="non-terminal residue" evidence="2">
    <location>
        <position position="215"/>
    </location>
</feature>
<gene>
    <name evidence="2" type="ORF">HWQ67_18955</name>
</gene>
<dbReference type="PROSITE" id="PS51918">
    <property type="entry name" value="RADICAL_SAM"/>
    <property type="match status" value="1"/>
</dbReference>
<dbReference type="CDD" id="cd01335">
    <property type="entry name" value="Radical_SAM"/>
    <property type="match status" value="1"/>
</dbReference>
<feature type="domain" description="Radical SAM core" evidence="1">
    <location>
        <begin position="4"/>
        <end position="215"/>
    </location>
</feature>
<organism evidence="2 3">
    <name type="scientific">Candidatus Magnetobacterium casense</name>
    <dbReference type="NCBI Taxonomy" id="1455061"/>
    <lineage>
        <taxon>Bacteria</taxon>
        <taxon>Pseudomonadati</taxon>
        <taxon>Nitrospirota</taxon>
        <taxon>Thermodesulfovibrionia</taxon>
        <taxon>Thermodesulfovibrionales</taxon>
        <taxon>Candidatus Magnetobacteriaceae</taxon>
        <taxon>Candidatus Magnetobacterium</taxon>
    </lineage>
</organism>
<dbReference type="Proteomes" id="UP001196980">
    <property type="component" value="Unassembled WGS sequence"/>
</dbReference>
<dbReference type="PANTHER" id="PTHR11228:SF7">
    <property type="entry name" value="PQQA PEPTIDE CYCLASE"/>
    <property type="match status" value="1"/>
</dbReference>
<evidence type="ECO:0000313" key="2">
    <source>
        <dbReference type="EMBL" id="MBV6343651.1"/>
    </source>
</evidence>
<dbReference type="InterPro" id="IPR007197">
    <property type="entry name" value="rSAM"/>
</dbReference>
<protein>
    <submittedName>
        <fullName evidence="2">Radical SAM protein</fullName>
    </submittedName>
</protein>
<dbReference type="RefSeq" id="WP_218254269.1">
    <property type="nucleotide sequence ID" value="NZ_JABXWD010000718.1"/>
</dbReference>
<dbReference type="PANTHER" id="PTHR11228">
    <property type="entry name" value="RADICAL SAM DOMAIN PROTEIN"/>
    <property type="match status" value="1"/>
</dbReference>
<proteinExistence type="predicted"/>